<name>A0ABV0KSN2_9CYAN</name>
<evidence type="ECO:0000313" key="4">
    <source>
        <dbReference type="Proteomes" id="UP001476950"/>
    </source>
</evidence>
<dbReference type="Proteomes" id="UP001476950">
    <property type="component" value="Unassembled WGS sequence"/>
</dbReference>
<evidence type="ECO:0000313" key="3">
    <source>
        <dbReference type="EMBL" id="MEP1062229.1"/>
    </source>
</evidence>
<dbReference type="PRINTS" id="PR00394">
    <property type="entry name" value="RHSPROTEIN"/>
</dbReference>
<dbReference type="InterPro" id="IPR050708">
    <property type="entry name" value="T6SS_VgrG/RHS"/>
</dbReference>
<evidence type="ECO:0000259" key="2">
    <source>
        <dbReference type="Pfam" id="PF25023"/>
    </source>
</evidence>
<gene>
    <name evidence="3" type="ORF">NDI38_28045</name>
</gene>
<sequence length="430" mass="48360">MDYFWTQYYPKISSTLPLLVPFQRLKAPCSRGTAACTAAVQTLRFALVMFTESPDEKAFEGHLAGFYTYPVAIPTYTYDALNQRIAKTVGTQTVGTQTTRFVYDRGHVYLEFSGTSTTPSTRYLYGPMVDQVLAQESNGQTTWMLTDHLGSVRDLVNDSGTVVNHFTYDSFGQVVGSMAGATADTRYKFTGREYDSETGLYYYRARYFDAGVGRFIGQDPIGFQAGDSNLYRYVGNSPVDATDPSGEVKVELVFNPIIPDIVNPFPRITIGNSSMRQGVTHAFIRVTDDAPFQQCIKKNIFSTCPPQYVYRGGPENEFGSPEQRKNGFGRLVTKSDLYQKARVDWKDPSEQSRIILVNKPFESAEPYKESLKQTLTQIHQLKLNYIIDGPNSNSVAYQCLINLKRQGLISFIPDLSFTNYPPGWGRELTR</sequence>
<proteinExistence type="predicted"/>
<evidence type="ECO:0000256" key="1">
    <source>
        <dbReference type="ARBA" id="ARBA00022737"/>
    </source>
</evidence>
<dbReference type="EMBL" id="JAMPLM010000058">
    <property type="protein sequence ID" value="MEP1062229.1"/>
    <property type="molecule type" value="Genomic_DNA"/>
</dbReference>
<dbReference type="PANTHER" id="PTHR32305:SF15">
    <property type="entry name" value="PROTEIN RHSA-RELATED"/>
    <property type="match status" value="1"/>
</dbReference>
<keyword evidence="4" id="KW-1185">Reference proteome</keyword>
<dbReference type="NCBIfam" id="TIGR03696">
    <property type="entry name" value="Rhs_assc_core"/>
    <property type="match status" value="1"/>
</dbReference>
<accession>A0ABV0KSN2</accession>
<comment type="caution">
    <text evidence="3">The sequence shown here is derived from an EMBL/GenBank/DDBJ whole genome shotgun (WGS) entry which is preliminary data.</text>
</comment>
<dbReference type="PANTHER" id="PTHR32305">
    <property type="match status" value="1"/>
</dbReference>
<feature type="domain" description="Teneurin-like YD-shell" evidence="2">
    <location>
        <begin position="75"/>
        <end position="239"/>
    </location>
</feature>
<reference evidence="3 4" key="1">
    <citation type="submission" date="2022-04" db="EMBL/GenBank/DDBJ databases">
        <title>Positive selection, recombination, and allopatry shape intraspecific diversity of widespread and dominant cyanobacteria.</title>
        <authorList>
            <person name="Wei J."/>
            <person name="Shu W."/>
            <person name="Hu C."/>
        </authorList>
    </citation>
    <scope>NUCLEOTIDE SEQUENCE [LARGE SCALE GENOMIC DNA]</scope>
    <source>
        <strain evidence="3 4">AS-A4</strain>
    </source>
</reference>
<dbReference type="InterPro" id="IPR022385">
    <property type="entry name" value="Rhs_assc_core"/>
</dbReference>
<dbReference type="RefSeq" id="WP_190452728.1">
    <property type="nucleotide sequence ID" value="NZ_JAMPLM010000058.1"/>
</dbReference>
<dbReference type="Pfam" id="PF25023">
    <property type="entry name" value="TEN_YD-shell"/>
    <property type="match status" value="1"/>
</dbReference>
<protein>
    <submittedName>
        <fullName evidence="3">RHS repeat-associated core domain-containing protein</fullName>
    </submittedName>
</protein>
<organism evidence="3 4">
    <name type="scientific">Stenomitos frigidus AS-A4</name>
    <dbReference type="NCBI Taxonomy" id="2933935"/>
    <lineage>
        <taxon>Bacteria</taxon>
        <taxon>Bacillati</taxon>
        <taxon>Cyanobacteriota</taxon>
        <taxon>Cyanophyceae</taxon>
        <taxon>Leptolyngbyales</taxon>
        <taxon>Leptolyngbyaceae</taxon>
        <taxon>Stenomitos</taxon>
    </lineage>
</organism>
<dbReference type="InterPro" id="IPR056823">
    <property type="entry name" value="TEN-like_YD-shell"/>
</dbReference>
<dbReference type="Gene3D" id="2.180.10.10">
    <property type="entry name" value="RHS repeat-associated core"/>
    <property type="match status" value="1"/>
</dbReference>
<keyword evidence="1" id="KW-0677">Repeat</keyword>